<protein>
    <submittedName>
        <fullName evidence="2">Uncharacterized protein</fullName>
    </submittedName>
</protein>
<keyword evidence="3" id="KW-1185">Reference proteome</keyword>
<gene>
    <name evidence="2" type="ORF">SORBI_3009G170000</name>
</gene>
<organism evidence="2 3">
    <name type="scientific">Sorghum bicolor</name>
    <name type="common">Sorghum</name>
    <name type="synonym">Sorghum vulgare</name>
    <dbReference type="NCBI Taxonomy" id="4558"/>
    <lineage>
        <taxon>Eukaryota</taxon>
        <taxon>Viridiplantae</taxon>
        <taxon>Streptophyta</taxon>
        <taxon>Embryophyta</taxon>
        <taxon>Tracheophyta</taxon>
        <taxon>Spermatophyta</taxon>
        <taxon>Magnoliopsida</taxon>
        <taxon>Liliopsida</taxon>
        <taxon>Poales</taxon>
        <taxon>Poaceae</taxon>
        <taxon>PACMAD clade</taxon>
        <taxon>Panicoideae</taxon>
        <taxon>Andropogonodae</taxon>
        <taxon>Andropogoneae</taxon>
        <taxon>Sorghinae</taxon>
        <taxon>Sorghum</taxon>
    </lineage>
</organism>
<proteinExistence type="predicted"/>
<dbReference type="InParanoid" id="A0A1B6P8Y0"/>
<reference evidence="2 3" key="1">
    <citation type="journal article" date="2009" name="Nature">
        <title>The Sorghum bicolor genome and the diversification of grasses.</title>
        <authorList>
            <person name="Paterson A.H."/>
            <person name="Bowers J.E."/>
            <person name="Bruggmann R."/>
            <person name="Dubchak I."/>
            <person name="Grimwood J."/>
            <person name="Gundlach H."/>
            <person name="Haberer G."/>
            <person name="Hellsten U."/>
            <person name="Mitros T."/>
            <person name="Poliakov A."/>
            <person name="Schmutz J."/>
            <person name="Spannagl M."/>
            <person name="Tang H."/>
            <person name="Wang X."/>
            <person name="Wicker T."/>
            <person name="Bharti A.K."/>
            <person name="Chapman J."/>
            <person name="Feltus F.A."/>
            <person name="Gowik U."/>
            <person name="Grigoriev I.V."/>
            <person name="Lyons E."/>
            <person name="Maher C.A."/>
            <person name="Martis M."/>
            <person name="Narechania A."/>
            <person name="Otillar R.P."/>
            <person name="Penning B.W."/>
            <person name="Salamov A.A."/>
            <person name="Wang Y."/>
            <person name="Zhang L."/>
            <person name="Carpita N.C."/>
            <person name="Freeling M."/>
            <person name="Gingle A.R."/>
            <person name="Hash C.T."/>
            <person name="Keller B."/>
            <person name="Klein P."/>
            <person name="Kresovich S."/>
            <person name="McCann M.C."/>
            <person name="Ming R."/>
            <person name="Peterson D.G."/>
            <person name="Mehboob-ur-Rahman"/>
            <person name="Ware D."/>
            <person name="Westhoff P."/>
            <person name="Mayer K.F."/>
            <person name="Messing J."/>
            <person name="Rokhsar D.S."/>
        </authorList>
    </citation>
    <scope>NUCLEOTIDE SEQUENCE [LARGE SCALE GENOMIC DNA]</scope>
    <source>
        <strain evidence="3">cv. BTx623</strain>
    </source>
</reference>
<evidence type="ECO:0000256" key="1">
    <source>
        <dbReference type="SAM" id="Phobius"/>
    </source>
</evidence>
<keyword evidence="1" id="KW-1133">Transmembrane helix</keyword>
<accession>A0A1B6P8Y0</accession>
<dbReference type="AlphaFoldDB" id="A0A1B6P8Y0"/>
<dbReference type="Proteomes" id="UP000000768">
    <property type="component" value="Chromosome 9"/>
</dbReference>
<feature type="transmembrane region" description="Helical" evidence="1">
    <location>
        <begin position="7"/>
        <end position="25"/>
    </location>
</feature>
<keyword evidence="1" id="KW-0812">Transmembrane</keyword>
<name>A0A1B6P8Y0_SORBI</name>
<sequence length="101" mass="12193">MMKHQQLKVFLSMLVTTGTGVRVAIYQSTWLFSYKRRLHLHGMKCSRQHEFKYLLSMRFLAFPLHFEKFRLELQSCIVHSICCYFLLPCLYASWTWILIQL</sequence>
<reference evidence="3" key="2">
    <citation type="journal article" date="2018" name="Plant J.">
        <title>The Sorghum bicolor reference genome: improved assembly, gene annotations, a transcriptome atlas, and signatures of genome organization.</title>
        <authorList>
            <person name="McCormick R.F."/>
            <person name="Truong S.K."/>
            <person name="Sreedasyam A."/>
            <person name="Jenkins J."/>
            <person name="Shu S."/>
            <person name="Sims D."/>
            <person name="Kennedy M."/>
            <person name="Amirebrahimi M."/>
            <person name="Weers B.D."/>
            <person name="McKinley B."/>
            <person name="Mattison A."/>
            <person name="Morishige D.T."/>
            <person name="Grimwood J."/>
            <person name="Schmutz J."/>
            <person name="Mullet J.E."/>
        </authorList>
    </citation>
    <scope>NUCLEOTIDE SEQUENCE [LARGE SCALE GENOMIC DNA]</scope>
    <source>
        <strain evidence="3">cv. BTx623</strain>
    </source>
</reference>
<keyword evidence="1" id="KW-0472">Membrane</keyword>
<evidence type="ECO:0000313" key="3">
    <source>
        <dbReference type="Proteomes" id="UP000000768"/>
    </source>
</evidence>
<feature type="transmembrane region" description="Helical" evidence="1">
    <location>
        <begin position="77"/>
        <end position="99"/>
    </location>
</feature>
<dbReference type="Gramene" id="KXG22197">
    <property type="protein sequence ID" value="KXG22197"/>
    <property type="gene ID" value="SORBI_3009G170000"/>
</dbReference>
<dbReference type="EMBL" id="CM000768">
    <property type="protein sequence ID" value="KXG22197.1"/>
    <property type="molecule type" value="Genomic_DNA"/>
</dbReference>
<evidence type="ECO:0000313" key="2">
    <source>
        <dbReference type="EMBL" id="KXG22197.1"/>
    </source>
</evidence>